<sequence length="403" mass="41746">MANGFNRGWIVVAAGLGINLMFGVLYTWSIFSATLSATYAWSGFEASLPYTVAIAMFALVMLVGGKLQDLFGPRLVATMGGVLTGAGLVLSSMFPTLTGVILCFGVLTGAGIGMGYSATTPAAIKWFRPAQKGLITGIVVTGFGLASLYIAPLTKALIAAYGVFATFKILGLSFGLLIVLFAQFLSVPKIAPVPAAAAASNADYTWREMLKTPQFYLLWLMFLAGSMTGLMLIGHLAKIATLQTGANLGVTLVAAIAVANALGRPVAGFVSDRIGRGRTMAILYLLQGATLLMFPGFDSFATILAGSMLITFSYGAMLAVYPSAVGDFYGTRNIGFNYAILFTAWGVAGVSGPLAAGWILDRTGGYGAAFLITAVLCVFAAGLGLAVKPPRAATAAEPLKIAA</sequence>
<evidence type="ECO:0000256" key="2">
    <source>
        <dbReference type="ARBA" id="ARBA00022989"/>
    </source>
</evidence>
<dbReference type="EMBL" id="FLUO01000001">
    <property type="protein sequence ID" value="SBW07673.1"/>
    <property type="molecule type" value="Genomic_DNA"/>
</dbReference>
<dbReference type="InterPro" id="IPR050327">
    <property type="entry name" value="Proton-linked_MCT"/>
</dbReference>
<dbReference type="InterPro" id="IPR036259">
    <property type="entry name" value="MFS_trans_sf"/>
</dbReference>
<dbReference type="SUPFAM" id="SSF103473">
    <property type="entry name" value="MFS general substrate transporter"/>
    <property type="match status" value="1"/>
</dbReference>
<feature type="transmembrane region" description="Helical" evidence="4">
    <location>
        <begin position="9"/>
        <end position="31"/>
    </location>
</feature>
<organism evidence="6">
    <name type="scientific">uncultured Alphaproteobacteria bacterium</name>
    <dbReference type="NCBI Taxonomy" id="91750"/>
    <lineage>
        <taxon>Bacteria</taxon>
        <taxon>Pseudomonadati</taxon>
        <taxon>Pseudomonadota</taxon>
        <taxon>Alphaproteobacteria</taxon>
        <taxon>environmental samples</taxon>
    </lineage>
</organism>
<keyword evidence="1 4" id="KW-0812">Transmembrane</keyword>
<reference evidence="6" key="1">
    <citation type="submission" date="2016-04" db="EMBL/GenBank/DDBJ databases">
        <authorList>
            <person name="Evans L.H."/>
            <person name="Alamgir A."/>
            <person name="Owens N."/>
            <person name="Weber N.D."/>
            <person name="Virtaneva K."/>
            <person name="Barbian K."/>
            <person name="Babar A."/>
            <person name="Rosenke K."/>
        </authorList>
    </citation>
    <scope>NUCLEOTIDE SEQUENCE</scope>
    <source>
        <strain evidence="6">86</strain>
    </source>
</reference>
<dbReference type="InterPro" id="IPR011701">
    <property type="entry name" value="MFS"/>
</dbReference>
<feature type="transmembrane region" description="Helical" evidence="4">
    <location>
        <begin position="336"/>
        <end position="360"/>
    </location>
</feature>
<feature type="transmembrane region" description="Helical" evidence="4">
    <location>
        <begin position="75"/>
        <end position="93"/>
    </location>
</feature>
<feature type="transmembrane region" description="Helical" evidence="4">
    <location>
        <begin position="99"/>
        <end position="122"/>
    </location>
</feature>
<evidence type="ECO:0000256" key="3">
    <source>
        <dbReference type="ARBA" id="ARBA00023136"/>
    </source>
</evidence>
<keyword evidence="3 4" id="KW-0472">Membrane</keyword>
<proteinExistence type="predicted"/>
<name>A0A212K7H6_9PROT</name>
<feature type="transmembrane region" description="Helical" evidence="4">
    <location>
        <begin position="303"/>
        <end position="324"/>
    </location>
</feature>
<dbReference type="GO" id="GO:0022857">
    <property type="term" value="F:transmembrane transporter activity"/>
    <property type="evidence" value="ECO:0007669"/>
    <property type="project" value="InterPro"/>
</dbReference>
<dbReference type="PROSITE" id="PS50850">
    <property type="entry name" value="MFS"/>
    <property type="match status" value="1"/>
</dbReference>
<dbReference type="Pfam" id="PF07690">
    <property type="entry name" value="MFS_1"/>
    <property type="match status" value="2"/>
</dbReference>
<feature type="transmembrane region" description="Helical" evidence="4">
    <location>
        <begin position="158"/>
        <end position="182"/>
    </location>
</feature>
<feature type="transmembrane region" description="Helical" evidence="4">
    <location>
        <begin position="366"/>
        <end position="387"/>
    </location>
</feature>
<feature type="transmembrane region" description="Helical" evidence="4">
    <location>
        <begin position="43"/>
        <end position="63"/>
    </location>
</feature>
<evidence type="ECO:0000313" key="6">
    <source>
        <dbReference type="EMBL" id="SBW07673.1"/>
    </source>
</evidence>
<feature type="transmembrane region" description="Helical" evidence="4">
    <location>
        <begin position="279"/>
        <end position="297"/>
    </location>
</feature>
<feature type="domain" description="Major facilitator superfamily (MFS) profile" evidence="5">
    <location>
        <begin position="1"/>
        <end position="392"/>
    </location>
</feature>
<dbReference type="CDD" id="cd17353">
    <property type="entry name" value="MFS_OFA_like"/>
    <property type="match status" value="1"/>
</dbReference>
<evidence type="ECO:0000256" key="1">
    <source>
        <dbReference type="ARBA" id="ARBA00022692"/>
    </source>
</evidence>
<accession>A0A212K7H6</accession>
<feature type="transmembrane region" description="Helical" evidence="4">
    <location>
        <begin position="248"/>
        <end position="267"/>
    </location>
</feature>
<gene>
    <name evidence="6" type="ORF">KL86APRO_12271</name>
</gene>
<feature type="transmembrane region" description="Helical" evidence="4">
    <location>
        <begin position="134"/>
        <end position="152"/>
    </location>
</feature>
<evidence type="ECO:0000259" key="5">
    <source>
        <dbReference type="PROSITE" id="PS50850"/>
    </source>
</evidence>
<feature type="transmembrane region" description="Helical" evidence="4">
    <location>
        <begin position="215"/>
        <end position="236"/>
    </location>
</feature>
<dbReference type="AlphaFoldDB" id="A0A212K7H6"/>
<dbReference type="InterPro" id="IPR020846">
    <property type="entry name" value="MFS_dom"/>
</dbReference>
<protein>
    <submittedName>
        <fullName evidence="6">Major facilitator superfamily MFS_1</fullName>
    </submittedName>
</protein>
<dbReference type="PANTHER" id="PTHR11360:SF304">
    <property type="entry name" value="MFS DOMAIN-CONTAINING PROTEIN"/>
    <property type="match status" value="1"/>
</dbReference>
<dbReference type="Gene3D" id="1.20.1250.20">
    <property type="entry name" value="MFS general substrate transporter like domains"/>
    <property type="match status" value="2"/>
</dbReference>
<evidence type="ECO:0000256" key="4">
    <source>
        <dbReference type="SAM" id="Phobius"/>
    </source>
</evidence>
<keyword evidence="2 4" id="KW-1133">Transmembrane helix</keyword>
<dbReference type="PANTHER" id="PTHR11360">
    <property type="entry name" value="MONOCARBOXYLATE TRANSPORTER"/>
    <property type="match status" value="1"/>
</dbReference>